<accession>A0ABP3AKJ3</accession>
<name>A0ABP3AKJ3_MYCUL</name>
<proteinExistence type="predicted"/>
<dbReference type="Proteomes" id="UP000020681">
    <property type="component" value="Unassembled WGS sequence"/>
</dbReference>
<keyword evidence="2" id="KW-1185">Reference proteome</keyword>
<reference evidence="1 2" key="1">
    <citation type="submission" date="2014-01" db="EMBL/GenBank/DDBJ databases">
        <authorList>
            <person name="Dobos K."/>
            <person name="Lenaerts A."/>
            <person name="Ordway D."/>
            <person name="DeGroote M.A."/>
            <person name="Parker T."/>
            <person name="Sizemore C."/>
            <person name="Tallon L.J."/>
            <person name="Sadzewicz L.K."/>
            <person name="Sengamalay N."/>
            <person name="Fraser C.M."/>
            <person name="Hine E."/>
            <person name="Shefchek K.A."/>
            <person name="Das S.P."/>
            <person name="Tettelin H."/>
        </authorList>
    </citation>
    <scope>NUCLEOTIDE SEQUENCE [LARGE SCALE GENOMIC DNA]</scope>
    <source>
        <strain evidence="1 2">Harvey</strain>
    </source>
</reference>
<organism evidence="1 2">
    <name type="scientific">Mycobacterium ulcerans str. Harvey</name>
    <dbReference type="NCBI Taxonomy" id="1299332"/>
    <lineage>
        <taxon>Bacteria</taxon>
        <taxon>Bacillati</taxon>
        <taxon>Actinomycetota</taxon>
        <taxon>Actinomycetes</taxon>
        <taxon>Mycobacteriales</taxon>
        <taxon>Mycobacteriaceae</taxon>
        <taxon>Mycobacterium</taxon>
        <taxon>Mycobacterium ulcerans group</taxon>
    </lineage>
</organism>
<evidence type="ECO:0000313" key="2">
    <source>
        <dbReference type="Proteomes" id="UP000020681"/>
    </source>
</evidence>
<evidence type="ECO:0000313" key="1">
    <source>
        <dbReference type="EMBL" id="EUA91657.1"/>
    </source>
</evidence>
<protein>
    <submittedName>
        <fullName evidence="1">Uncharacterized protein</fullName>
    </submittedName>
</protein>
<sequence length="37" mass="3864">MMRERGAAGVTIDSVLARSGAPAVRSTTTFPTAEIRS</sequence>
<dbReference type="EMBL" id="JAOL01000086">
    <property type="protein sequence ID" value="EUA91657.1"/>
    <property type="molecule type" value="Genomic_DNA"/>
</dbReference>
<comment type="caution">
    <text evidence="1">The sequence shown here is derived from an EMBL/GenBank/DDBJ whole genome shotgun (WGS) entry which is preliminary data.</text>
</comment>
<gene>
    <name evidence="1" type="ORF">I551_1868</name>
</gene>